<evidence type="ECO:0000313" key="3">
    <source>
        <dbReference type="Proteomes" id="UP000078397"/>
    </source>
</evidence>
<dbReference type="KEGG" id="pchm:VFPPC_17452"/>
<dbReference type="OrthoDB" id="4868355at2759"/>
<comment type="caution">
    <text evidence="2">The sequence shown here is derived from an EMBL/GenBank/DDBJ whole genome shotgun (WGS) entry which is preliminary data.</text>
</comment>
<dbReference type="AlphaFoldDB" id="A0A219AR26"/>
<feature type="region of interest" description="Disordered" evidence="1">
    <location>
        <begin position="61"/>
        <end position="170"/>
    </location>
</feature>
<sequence length="170" mass="18287">MGMWLGQLYAPTIGSTSSVVISLQGEKFISASTLAVTIHHDRRGVILAEPDVLSRAEPLMDLDKRQNKAPDSPAVQKLKAERKAISPELDQATQDVQAARKAANAAIPQNLKQKEKDAVTKLKAIRQGLPEDKKKQLKENGKALEAARRKKSPAPSGPVASPKPSATPKS</sequence>
<evidence type="ECO:0000313" key="2">
    <source>
        <dbReference type="EMBL" id="OWT43211.1"/>
    </source>
</evidence>
<organism evidence="2 3">
    <name type="scientific">Pochonia chlamydosporia 170</name>
    <dbReference type="NCBI Taxonomy" id="1380566"/>
    <lineage>
        <taxon>Eukaryota</taxon>
        <taxon>Fungi</taxon>
        <taxon>Dikarya</taxon>
        <taxon>Ascomycota</taxon>
        <taxon>Pezizomycotina</taxon>
        <taxon>Sordariomycetes</taxon>
        <taxon>Hypocreomycetidae</taxon>
        <taxon>Hypocreales</taxon>
        <taxon>Clavicipitaceae</taxon>
        <taxon>Pochonia</taxon>
    </lineage>
</organism>
<protein>
    <submittedName>
        <fullName evidence="2">Uncharacterized protein</fullName>
    </submittedName>
</protein>
<accession>A0A219AR26</accession>
<gene>
    <name evidence="2" type="ORF">VFPPC_17452</name>
</gene>
<name>A0A219AR26_METCM</name>
<evidence type="ECO:0000256" key="1">
    <source>
        <dbReference type="SAM" id="MobiDB-lite"/>
    </source>
</evidence>
<proteinExistence type="predicted"/>
<reference evidence="2 3" key="1">
    <citation type="journal article" date="2016" name="PLoS Pathog.">
        <title>Biosynthesis of antibiotic leucinostatins in bio-control fungus Purpureocillium lilacinum and their inhibition on phytophthora revealed by genome mining.</title>
        <authorList>
            <person name="Wang G."/>
            <person name="Liu Z."/>
            <person name="Lin R."/>
            <person name="Li E."/>
            <person name="Mao Z."/>
            <person name="Ling J."/>
            <person name="Yang Y."/>
            <person name="Yin W.B."/>
            <person name="Xie B."/>
        </authorList>
    </citation>
    <scope>NUCLEOTIDE SEQUENCE [LARGE SCALE GENOMIC DNA]</scope>
    <source>
        <strain evidence="2">170</strain>
    </source>
</reference>
<dbReference type="EMBL" id="LSBJ02000003">
    <property type="protein sequence ID" value="OWT43211.1"/>
    <property type="molecule type" value="Genomic_DNA"/>
</dbReference>
<feature type="compositionally biased region" description="Basic and acidic residues" evidence="1">
    <location>
        <begin position="129"/>
        <end position="147"/>
    </location>
</feature>
<dbReference type="GeneID" id="33936419"/>
<dbReference type="Proteomes" id="UP000078397">
    <property type="component" value="Unassembled WGS sequence"/>
</dbReference>
<keyword evidence="3" id="KW-1185">Reference proteome</keyword>
<dbReference type="RefSeq" id="XP_022285654.1">
    <property type="nucleotide sequence ID" value="XM_022429160.1"/>
</dbReference>